<organism evidence="12 13">
    <name type="scientific">Sphingomonas piscis</name>
    <dbReference type="NCBI Taxonomy" id="2714943"/>
    <lineage>
        <taxon>Bacteria</taxon>
        <taxon>Pseudomonadati</taxon>
        <taxon>Pseudomonadota</taxon>
        <taxon>Alphaproteobacteria</taxon>
        <taxon>Sphingomonadales</taxon>
        <taxon>Sphingomonadaceae</taxon>
        <taxon>Sphingomonas</taxon>
    </lineage>
</organism>
<name>A0A6G7YRT7_9SPHN</name>
<keyword evidence="7 10" id="KW-1133">Transmembrane helix</keyword>
<dbReference type="GO" id="GO:0005886">
    <property type="term" value="C:plasma membrane"/>
    <property type="evidence" value="ECO:0007669"/>
    <property type="project" value="UniProtKB-SubCell"/>
</dbReference>
<accession>A0A6G7YRT7</accession>
<dbReference type="GO" id="GO:0000271">
    <property type="term" value="P:polysaccharide biosynthetic process"/>
    <property type="evidence" value="ECO:0007669"/>
    <property type="project" value="UniProtKB-KW"/>
</dbReference>
<protein>
    <submittedName>
        <fullName evidence="12">Exopolysaccharide biosynthesis polyprenyl glycosylphosphotransferase</fullName>
    </submittedName>
</protein>
<evidence type="ECO:0000256" key="1">
    <source>
        <dbReference type="ARBA" id="ARBA00004141"/>
    </source>
</evidence>
<proteinExistence type="inferred from homology"/>
<evidence type="ECO:0000259" key="11">
    <source>
        <dbReference type="Pfam" id="PF02397"/>
    </source>
</evidence>
<keyword evidence="8 10" id="KW-0472">Membrane</keyword>
<comment type="similarity">
    <text evidence="3">Belongs to the bacterial sugar transferase family.</text>
</comment>
<evidence type="ECO:0000256" key="8">
    <source>
        <dbReference type="ARBA" id="ARBA00023136"/>
    </source>
</evidence>
<evidence type="ECO:0000256" key="10">
    <source>
        <dbReference type="SAM" id="Phobius"/>
    </source>
</evidence>
<reference evidence="12 13" key="1">
    <citation type="submission" date="2020-03" db="EMBL/GenBank/DDBJ databases">
        <title>Sphingomonas sp. nov., isolated from fish.</title>
        <authorList>
            <person name="Hyun D.-W."/>
            <person name="Bae J.-W."/>
        </authorList>
    </citation>
    <scope>NUCLEOTIDE SEQUENCE [LARGE SCALE GENOMIC DNA]</scope>
    <source>
        <strain evidence="12 13">HDW15B</strain>
    </source>
</reference>
<feature type="domain" description="Bacterial sugar transferase" evidence="11">
    <location>
        <begin position="264"/>
        <end position="457"/>
    </location>
</feature>
<dbReference type="Proteomes" id="UP000503222">
    <property type="component" value="Chromosome"/>
</dbReference>
<dbReference type="InterPro" id="IPR017475">
    <property type="entry name" value="EPS_sugar_tfrase"/>
</dbReference>
<feature type="transmembrane region" description="Helical" evidence="10">
    <location>
        <begin position="97"/>
        <end position="116"/>
    </location>
</feature>
<dbReference type="NCBIfam" id="TIGR03025">
    <property type="entry name" value="EPS_sugtrans"/>
    <property type="match status" value="1"/>
</dbReference>
<keyword evidence="13" id="KW-1185">Reference proteome</keyword>
<evidence type="ECO:0000313" key="12">
    <source>
        <dbReference type="EMBL" id="QIK79449.1"/>
    </source>
</evidence>
<evidence type="ECO:0000256" key="5">
    <source>
        <dbReference type="ARBA" id="ARBA00022679"/>
    </source>
</evidence>
<dbReference type="PANTHER" id="PTHR30576">
    <property type="entry name" value="COLANIC BIOSYNTHESIS UDP-GLUCOSE LIPID CARRIER TRANSFERASE"/>
    <property type="match status" value="1"/>
</dbReference>
<keyword evidence="9" id="KW-0270">Exopolysaccharide synthesis</keyword>
<dbReference type="InterPro" id="IPR003362">
    <property type="entry name" value="Bact_transf"/>
</dbReference>
<feature type="transmembrane region" description="Helical" evidence="10">
    <location>
        <begin position="269"/>
        <end position="293"/>
    </location>
</feature>
<evidence type="ECO:0000256" key="4">
    <source>
        <dbReference type="ARBA" id="ARBA00022475"/>
    </source>
</evidence>
<sequence length="463" mass="52105">MSRLSLIIADAIALALALAIIVLFRRLLFGPLPPLHWGLWSTAAAWFLFRGASELFTPYGLYPPEELRRSFRTSSAALVIHCALLIASGSYETWRLFGLLIWPLSLPLTYTCRTFIRSRLIALKQYGAPVAVIGNGLAARRAIRELLSRPELGYVPVAVFTTERAEANETRDLFGVPLVGRADAAGSFEFPYHVSHALLAVGTGWADERNHQLAQQLARRYPHLQIFSNLVGQGHWLARARPLGPYVAIETRHARFTWHQRLLKRAMDIAICLPALILASPLILIAGIGIYAADPGPIFFSQTREGRRGKPIKIYKLRSMVVGAEAKLAAYLAKDEMARFEYERTMKLRNDPRIIPGVGKIIRKASIDELPQLWSIIKGDMSLVGPRVMPTREVDLYSEEGRDLRRDMLPGLTGFWQVEHRNDSDFRVRELADSFYVANWSVWLDLWIVLRTVRVVLTGAGAF</sequence>
<keyword evidence="5 12" id="KW-0808">Transferase</keyword>
<gene>
    <name evidence="12" type="ORF">G7077_11585</name>
</gene>
<dbReference type="PANTHER" id="PTHR30576:SF4">
    <property type="entry name" value="UNDECAPRENYL-PHOSPHATE GALACTOSE PHOSPHOTRANSFERASE"/>
    <property type="match status" value="1"/>
</dbReference>
<evidence type="ECO:0000256" key="6">
    <source>
        <dbReference type="ARBA" id="ARBA00022692"/>
    </source>
</evidence>
<dbReference type="Pfam" id="PF02397">
    <property type="entry name" value="Bac_transf"/>
    <property type="match status" value="1"/>
</dbReference>
<dbReference type="GO" id="GO:0016780">
    <property type="term" value="F:phosphotransferase activity, for other substituted phosphate groups"/>
    <property type="evidence" value="ECO:0007669"/>
    <property type="project" value="TreeGrafter"/>
</dbReference>
<dbReference type="KEGG" id="spii:G7077_11585"/>
<evidence type="ECO:0000256" key="9">
    <source>
        <dbReference type="ARBA" id="ARBA00023169"/>
    </source>
</evidence>
<evidence type="ECO:0000256" key="3">
    <source>
        <dbReference type="ARBA" id="ARBA00006464"/>
    </source>
</evidence>
<dbReference type="EMBL" id="CP049869">
    <property type="protein sequence ID" value="QIK79449.1"/>
    <property type="molecule type" value="Genomic_DNA"/>
</dbReference>
<evidence type="ECO:0000256" key="7">
    <source>
        <dbReference type="ARBA" id="ARBA00022989"/>
    </source>
</evidence>
<evidence type="ECO:0000313" key="13">
    <source>
        <dbReference type="Proteomes" id="UP000503222"/>
    </source>
</evidence>
<keyword evidence="4" id="KW-1003">Cell membrane</keyword>
<keyword evidence="6 10" id="KW-0812">Transmembrane</keyword>
<dbReference type="AlphaFoldDB" id="A0A6G7YRT7"/>
<comment type="subcellular location">
    <subcellularLocation>
        <location evidence="2">Cell membrane</location>
    </subcellularLocation>
    <subcellularLocation>
        <location evidence="1">Membrane</location>
        <topology evidence="1">Multi-pass membrane protein</topology>
    </subcellularLocation>
</comment>
<evidence type="ECO:0000256" key="2">
    <source>
        <dbReference type="ARBA" id="ARBA00004236"/>
    </source>
</evidence>
<dbReference type="RefSeq" id="WP_166411836.1">
    <property type="nucleotide sequence ID" value="NZ_CP049869.1"/>
</dbReference>